<dbReference type="Gene3D" id="3.30.530.20">
    <property type="match status" value="1"/>
</dbReference>
<dbReference type="CDD" id="cd07821">
    <property type="entry name" value="PYR_PYL_RCAR_like"/>
    <property type="match status" value="1"/>
</dbReference>
<dbReference type="Proteomes" id="UP001172083">
    <property type="component" value="Unassembled WGS sequence"/>
</dbReference>
<protein>
    <submittedName>
        <fullName evidence="1">SRPBCC family protein</fullName>
    </submittedName>
</protein>
<accession>A0ABT8LCJ0</accession>
<gene>
    <name evidence="1" type="ORF">QQ020_21990</name>
</gene>
<dbReference type="EMBL" id="JAUJEB010000005">
    <property type="protein sequence ID" value="MDN5214766.1"/>
    <property type="molecule type" value="Genomic_DNA"/>
</dbReference>
<reference evidence="1" key="1">
    <citation type="submission" date="2023-06" db="EMBL/GenBank/DDBJ databases">
        <title>Genomic of Agaribacillus aureum.</title>
        <authorList>
            <person name="Wang G."/>
        </authorList>
    </citation>
    <scope>NUCLEOTIDE SEQUENCE</scope>
    <source>
        <strain evidence="1">BMA12</strain>
    </source>
</reference>
<comment type="caution">
    <text evidence="1">The sequence shown here is derived from an EMBL/GenBank/DDBJ whole genome shotgun (WGS) entry which is preliminary data.</text>
</comment>
<evidence type="ECO:0000313" key="1">
    <source>
        <dbReference type="EMBL" id="MDN5214766.1"/>
    </source>
</evidence>
<evidence type="ECO:0000313" key="2">
    <source>
        <dbReference type="Proteomes" id="UP001172083"/>
    </source>
</evidence>
<organism evidence="1 2">
    <name type="scientific">Agaribacillus aureus</name>
    <dbReference type="NCBI Taxonomy" id="3051825"/>
    <lineage>
        <taxon>Bacteria</taxon>
        <taxon>Pseudomonadati</taxon>
        <taxon>Bacteroidota</taxon>
        <taxon>Cytophagia</taxon>
        <taxon>Cytophagales</taxon>
        <taxon>Splendidivirgaceae</taxon>
        <taxon>Agaribacillus</taxon>
    </lineage>
</organism>
<dbReference type="RefSeq" id="WP_346760105.1">
    <property type="nucleotide sequence ID" value="NZ_JAUJEB010000005.1"/>
</dbReference>
<dbReference type="SUPFAM" id="SSF55961">
    <property type="entry name" value="Bet v1-like"/>
    <property type="match status" value="1"/>
</dbReference>
<keyword evidence="2" id="KW-1185">Reference proteome</keyword>
<proteinExistence type="predicted"/>
<name>A0ABT8LCJ0_9BACT</name>
<sequence>MNILTATAILTFGIIALTVKTGFAQGRTKKLRSFEVSNIVNASVDSVWKIMVDNFGDVAAYTPNIHHSHCTTDSTIVGVGTERLCTFNQKGNKYLREEIEFMDKDNYHFRVKFNTITQPLNTDLSRVHIYLSPLSPGQTKVRILMDYRTKPAFVGGLAKGKFINIFEDVLLGLKHYTETGERVNAGTGNFGKIKRQYQR</sequence>
<dbReference type="InterPro" id="IPR023393">
    <property type="entry name" value="START-like_dom_sf"/>
</dbReference>